<proteinExistence type="predicted"/>
<reference evidence="3" key="1">
    <citation type="journal article" date="2018" name="Nat. Microbiol.">
        <title>Leveraging single-cell genomics to expand the fungal tree of life.</title>
        <authorList>
            <person name="Ahrendt S.R."/>
            <person name="Quandt C.A."/>
            <person name="Ciobanu D."/>
            <person name="Clum A."/>
            <person name="Salamov A."/>
            <person name="Andreopoulos B."/>
            <person name="Cheng J.F."/>
            <person name="Woyke T."/>
            <person name="Pelin A."/>
            <person name="Henrissat B."/>
            <person name="Reynolds N.K."/>
            <person name="Benny G.L."/>
            <person name="Smith M.E."/>
            <person name="James T.Y."/>
            <person name="Grigoriev I.V."/>
        </authorList>
    </citation>
    <scope>NUCLEOTIDE SEQUENCE [LARGE SCALE GENOMIC DNA]</scope>
    <source>
        <strain evidence="3">RSA 468</strain>
    </source>
</reference>
<evidence type="ECO:0000256" key="1">
    <source>
        <dbReference type="SAM" id="MobiDB-lite"/>
    </source>
</evidence>
<dbReference type="Proteomes" id="UP000268162">
    <property type="component" value="Unassembled WGS sequence"/>
</dbReference>
<dbReference type="EMBL" id="ML003284">
    <property type="protein sequence ID" value="RKP34253.1"/>
    <property type="molecule type" value="Genomic_DNA"/>
</dbReference>
<protein>
    <submittedName>
        <fullName evidence="2">Uncharacterized protein</fullName>
    </submittedName>
</protein>
<evidence type="ECO:0000313" key="3">
    <source>
        <dbReference type="Proteomes" id="UP000268162"/>
    </source>
</evidence>
<dbReference type="OrthoDB" id="338816at2759"/>
<evidence type="ECO:0000313" key="2">
    <source>
        <dbReference type="EMBL" id="RKP34253.1"/>
    </source>
</evidence>
<sequence length="432" mass="48081">MALENCLARLADTVQQLNQLDFEYPKADLRSLGIGPPAGGHQEGQTPPVSMRPPRPFEHKLSTAEFDKLLEEVQVKSNELKFRNKKTLSAFEFEDLFERTVDLAELCAIPECDERLDDIAVQYESLAESSEVLRNQLNEIQLTLPDPESDRNDGNRLMEELNQIQNDIRQTRALVMKKERILGELDQQITKHRRVATVKATSQSMSSSDSYEMAEIGHLEKLVAEKSRFLKAQEEAYGGSPEKAPGASPPGFDWALLEPVVAFDSTVQEQIRAYRDAPDRMAWQSSGAARGEKIPSHLGSVQAILNRILVTTENYHYNADFIQAALQRTTALVAEARPLATTGSRPTNASPNGAPEFPIETVLAAAALHHLIESGGVVLFRDLKVHTGKAAEARGYPVEKAVESIYSMVAKKWIEIDRTTKDTLVRFKDSMA</sequence>
<dbReference type="AlphaFoldDB" id="A0A4P9ZM53"/>
<organism evidence="2 3">
    <name type="scientific">Dimargaris cristalligena</name>
    <dbReference type="NCBI Taxonomy" id="215637"/>
    <lineage>
        <taxon>Eukaryota</taxon>
        <taxon>Fungi</taxon>
        <taxon>Fungi incertae sedis</taxon>
        <taxon>Zoopagomycota</taxon>
        <taxon>Kickxellomycotina</taxon>
        <taxon>Dimargaritomycetes</taxon>
        <taxon>Dimargaritales</taxon>
        <taxon>Dimargaritaceae</taxon>
        <taxon>Dimargaris</taxon>
    </lineage>
</organism>
<gene>
    <name evidence="2" type="ORF">BJ085DRAFT_39355</name>
</gene>
<feature type="region of interest" description="Disordered" evidence="1">
    <location>
        <begin position="33"/>
        <end position="55"/>
    </location>
</feature>
<keyword evidence="3" id="KW-1185">Reference proteome</keyword>
<accession>A0A4P9ZM53</accession>
<name>A0A4P9ZM53_9FUNG</name>